<evidence type="ECO:0000256" key="1">
    <source>
        <dbReference type="ARBA" id="ARBA00000085"/>
    </source>
</evidence>
<keyword evidence="6" id="KW-0418">Kinase</keyword>
<evidence type="ECO:0000256" key="8">
    <source>
        <dbReference type="PROSITE-ProRule" id="PRU00169"/>
    </source>
</evidence>
<evidence type="ECO:0000256" key="5">
    <source>
        <dbReference type="ARBA" id="ARBA00022679"/>
    </source>
</evidence>
<dbReference type="SMART" id="SM00267">
    <property type="entry name" value="GGDEF"/>
    <property type="match status" value="1"/>
</dbReference>
<feature type="domain" description="Response regulatory" evidence="11">
    <location>
        <begin position="710"/>
        <end position="826"/>
    </location>
</feature>
<evidence type="ECO:0000256" key="7">
    <source>
        <dbReference type="ARBA" id="ARBA00074306"/>
    </source>
</evidence>
<keyword evidence="5" id="KW-0808">Transferase</keyword>
<sequence length="997" mass="113067">MNFKVVLNKLEKYFAYTVLFIGIVALIMLFIDRANLNIKKMPKAEKGILNLTDWNFEKNHKIMLSGDWEFYYGELLTYEDFHNKETKPHMSGYIKVPGKWNGYFVNGKNIDGMGCGTYRLKVKLNDDSEDLMKGIDIYYKTLSYKLMIDNQVICINGIVGKDKASSSPEMKKRVIGFKPPEKEFEIILQVSNFNFSSGGIRYPIYMGDYENIAHDDRNSSLKDMFIFSCLAIMGLYHIALYIFLPKKKYTLYFGLICIIGAIRTIFIGEALLIQNFLPMSYELYQTVNYGATCAEILAAVRFFYKIYPEEFSKKILAIINAYYILFILFLIIFPYEIIVKTADINNIILIINGLYFLKVLVKTALNKREGSYMILGGMGILFITVLNDVCYASSRSSMGAYGLSSLGIMAFIFIVAIMLSKIFSGAFLKVENLSEKLISLDKLKDEFLANTSHELRTPLNGIIGISDSLTSGIAGELSPVLKRNIDIISSSAKRLSSLVDDILDYSKLKHKDIELNIKEINLSNIVDGILTVFNTSMLHKQKELSLQNKIPENSSKVYADEDRLQQILYNLIGNAIKFTDKGTISVNAMEKGDFLEIYVSDTGIGISEDKLQDIFKSFEQVDSSISREYGGTGLGLSITKRLINLQGGDIYCQSELGKGSTFIFTIPLCKEENAINSNYKNFKKNKVFKSTEENTIDFNFGLQSRRNNLKILVVDDETINLQVMINLLYLYGYSVTTASTGMDALKIIKSEKFDLVILDVMMPKMSGYEVCTIIRKRFSLVELPIIMLTARSQLSNKCMGFQCGANDYVIKPFEKEELLARIETLITMKNAVKLSIMDGLTGVFNRRHFFELAEEILEKYKSDKNTFSVIMLDIDHFKRINDNYGHTTGDKVLIEVAQECKEILGQEYIFGRYGGEEFAAILPDTNLCTAVKLAETIRKRIWEHSVKVDGLREIKVTLSLGATEIKHESEKLQDILKKADSALYAAKRKGRNCTETC</sequence>
<dbReference type="Pfam" id="PF00990">
    <property type="entry name" value="GGDEF"/>
    <property type="match status" value="1"/>
</dbReference>
<organism evidence="13 14">
    <name type="scientific">Clostridium thailandense</name>
    <dbReference type="NCBI Taxonomy" id="2794346"/>
    <lineage>
        <taxon>Bacteria</taxon>
        <taxon>Bacillati</taxon>
        <taxon>Bacillota</taxon>
        <taxon>Clostridia</taxon>
        <taxon>Eubacteriales</taxon>
        <taxon>Clostridiaceae</taxon>
        <taxon>Clostridium</taxon>
    </lineage>
</organism>
<dbReference type="EMBL" id="JAEEGC010000050">
    <property type="protein sequence ID" value="MBV7273599.1"/>
    <property type="molecule type" value="Genomic_DNA"/>
</dbReference>
<feature type="transmembrane region" description="Helical" evidence="9">
    <location>
        <begin position="251"/>
        <end position="274"/>
    </location>
</feature>
<feature type="transmembrane region" description="Helical" evidence="9">
    <location>
        <begin position="400"/>
        <end position="419"/>
    </location>
</feature>
<dbReference type="CDD" id="cd00082">
    <property type="entry name" value="HisKA"/>
    <property type="match status" value="1"/>
</dbReference>
<dbReference type="CDD" id="cd17574">
    <property type="entry name" value="REC_OmpR"/>
    <property type="match status" value="1"/>
</dbReference>
<dbReference type="InterPro" id="IPR011623">
    <property type="entry name" value="7TMR_DISM_rcpt_extracell_dom1"/>
</dbReference>
<dbReference type="PANTHER" id="PTHR43047:SF72">
    <property type="entry name" value="OSMOSENSING HISTIDINE PROTEIN KINASE SLN1"/>
    <property type="match status" value="1"/>
</dbReference>
<dbReference type="NCBIfam" id="TIGR00254">
    <property type="entry name" value="GGDEF"/>
    <property type="match status" value="1"/>
</dbReference>
<evidence type="ECO:0000256" key="4">
    <source>
        <dbReference type="ARBA" id="ARBA00022553"/>
    </source>
</evidence>
<feature type="transmembrane region" description="Helical" evidence="9">
    <location>
        <begin position="13"/>
        <end position="31"/>
    </location>
</feature>
<dbReference type="SMART" id="SM00448">
    <property type="entry name" value="REC"/>
    <property type="match status" value="1"/>
</dbReference>
<dbReference type="Pfam" id="PF02518">
    <property type="entry name" value="HATPase_c"/>
    <property type="match status" value="1"/>
</dbReference>
<keyword evidence="9" id="KW-0472">Membrane</keyword>
<evidence type="ECO:0000256" key="9">
    <source>
        <dbReference type="SAM" id="Phobius"/>
    </source>
</evidence>
<dbReference type="PROSITE" id="PS50887">
    <property type="entry name" value="GGDEF"/>
    <property type="match status" value="1"/>
</dbReference>
<evidence type="ECO:0000256" key="2">
    <source>
        <dbReference type="ARBA" id="ARBA00006402"/>
    </source>
</evidence>
<dbReference type="CDD" id="cd16922">
    <property type="entry name" value="HATPase_EvgS-ArcB-TorS-like"/>
    <property type="match status" value="1"/>
</dbReference>
<dbReference type="PROSITE" id="PS50109">
    <property type="entry name" value="HIS_KIN"/>
    <property type="match status" value="1"/>
</dbReference>
<evidence type="ECO:0000313" key="13">
    <source>
        <dbReference type="EMBL" id="MBV7273599.1"/>
    </source>
</evidence>
<feature type="modified residue" description="4-aspartylphosphate" evidence="8">
    <location>
        <position position="759"/>
    </location>
</feature>
<dbReference type="FunFam" id="3.30.565.10:FF:000010">
    <property type="entry name" value="Sensor histidine kinase RcsC"/>
    <property type="match status" value="1"/>
</dbReference>
<dbReference type="InterPro" id="IPR001789">
    <property type="entry name" value="Sig_transdc_resp-reg_receiver"/>
</dbReference>
<feature type="transmembrane region" description="Helical" evidence="9">
    <location>
        <begin position="224"/>
        <end position="244"/>
    </location>
</feature>
<feature type="transmembrane region" description="Helical" evidence="9">
    <location>
        <begin position="316"/>
        <end position="338"/>
    </location>
</feature>
<evidence type="ECO:0000259" key="10">
    <source>
        <dbReference type="PROSITE" id="PS50109"/>
    </source>
</evidence>
<protein>
    <recommendedName>
        <fullName evidence="7">Circadian input-output histidine kinase CikA</fullName>
        <ecNumber evidence="3">2.7.13.3</ecNumber>
    </recommendedName>
</protein>
<keyword evidence="9" id="KW-0812">Transmembrane</keyword>
<dbReference type="AlphaFoldDB" id="A0A949TZS7"/>
<comment type="catalytic activity">
    <reaction evidence="1">
        <text>ATP + protein L-histidine = ADP + protein N-phospho-L-histidine.</text>
        <dbReference type="EC" id="2.7.13.3"/>
    </reaction>
</comment>
<dbReference type="SMART" id="SM00388">
    <property type="entry name" value="HisKA"/>
    <property type="match status" value="1"/>
</dbReference>
<dbReference type="FunFam" id="3.30.70.270:FF:000001">
    <property type="entry name" value="Diguanylate cyclase domain protein"/>
    <property type="match status" value="1"/>
</dbReference>
<dbReference type="InterPro" id="IPR003661">
    <property type="entry name" value="HisK_dim/P_dom"/>
</dbReference>
<dbReference type="PANTHER" id="PTHR43047">
    <property type="entry name" value="TWO-COMPONENT HISTIDINE PROTEIN KINASE"/>
    <property type="match status" value="1"/>
</dbReference>
<proteinExistence type="inferred from homology"/>
<evidence type="ECO:0000259" key="12">
    <source>
        <dbReference type="PROSITE" id="PS50887"/>
    </source>
</evidence>
<evidence type="ECO:0000256" key="6">
    <source>
        <dbReference type="ARBA" id="ARBA00022777"/>
    </source>
</evidence>
<evidence type="ECO:0000313" key="14">
    <source>
        <dbReference type="Proteomes" id="UP000694308"/>
    </source>
</evidence>
<dbReference type="RefSeq" id="WP_218320668.1">
    <property type="nucleotide sequence ID" value="NZ_JAEEGC010000050.1"/>
</dbReference>
<feature type="domain" description="GGDEF" evidence="12">
    <location>
        <begin position="865"/>
        <end position="997"/>
    </location>
</feature>
<comment type="caution">
    <text evidence="13">The sequence shown here is derived from an EMBL/GenBank/DDBJ whole genome shotgun (WGS) entry which is preliminary data.</text>
</comment>
<dbReference type="InterPro" id="IPR000160">
    <property type="entry name" value="GGDEF_dom"/>
</dbReference>
<dbReference type="EC" id="2.7.13.3" evidence="3"/>
<dbReference type="CDD" id="cd01949">
    <property type="entry name" value="GGDEF"/>
    <property type="match status" value="1"/>
</dbReference>
<feature type="transmembrane region" description="Helical" evidence="9">
    <location>
        <begin position="344"/>
        <end position="361"/>
    </location>
</feature>
<dbReference type="SMART" id="SM00387">
    <property type="entry name" value="HATPase_c"/>
    <property type="match status" value="1"/>
</dbReference>
<comment type="similarity">
    <text evidence="2">In the N-terminal section; belongs to the phytochrome family.</text>
</comment>
<gene>
    <name evidence="13" type="ORF">I6U48_11825</name>
</gene>
<keyword evidence="4 8" id="KW-0597">Phosphoprotein</keyword>
<evidence type="ECO:0000259" key="11">
    <source>
        <dbReference type="PROSITE" id="PS50110"/>
    </source>
</evidence>
<accession>A0A949TZS7</accession>
<evidence type="ECO:0000256" key="3">
    <source>
        <dbReference type="ARBA" id="ARBA00012438"/>
    </source>
</evidence>
<dbReference type="GO" id="GO:0000155">
    <property type="term" value="F:phosphorelay sensor kinase activity"/>
    <property type="evidence" value="ECO:0007669"/>
    <property type="project" value="InterPro"/>
</dbReference>
<feature type="domain" description="Histidine kinase" evidence="10">
    <location>
        <begin position="450"/>
        <end position="670"/>
    </location>
</feature>
<feature type="transmembrane region" description="Helical" evidence="9">
    <location>
        <begin position="373"/>
        <end position="394"/>
    </location>
</feature>
<dbReference type="InterPro" id="IPR003594">
    <property type="entry name" value="HATPase_dom"/>
</dbReference>
<reference evidence="13" key="1">
    <citation type="submission" date="2020-12" db="EMBL/GenBank/DDBJ databases">
        <title>Clostridium thailandense sp. nov., a novel acetogenic bacterium isolated from peat land soil in Thailand.</title>
        <authorList>
            <person name="Chaikitkaew S."/>
            <person name="Birkeland N.K."/>
        </authorList>
    </citation>
    <scope>NUCLEOTIDE SEQUENCE</scope>
    <source>
        <strain evidence="13">PL3</strain>
    </source>
</reference>
<dbReference type="GO" id="GO:0005886">
    <property type="term" value="C:plasma membrane"/>
    <property type="evidence" value="ECO:0007669"/>
    <property type="project" value="TreeGrafter"/>
</dbReference>
<dbReference type="GO" id="GO:0009927">
    <property type="term" value="F:histidine phosphotransfer kinase activity"/>
    <property type="evidence" value="ECO:0007669"/>
    <property type="project" value="TreeGrafter"/>
</dbReference>
<dbReference type="Proteomes" id="UP000694308">
    <property type="component" value="Unassembled WGS sequence"/>
</dbReference>
<dbReference type="Pfam" id="PF00072">
    <property type="entry name" value="Response_reg"/>
    <property type="match status" value="1"/>
</dbReference>
<name>A0A949TZS7_9CLOT</name>
<dbReference type="InterPro" id="IPR005467">
    <property type="entry name" value="His_kinase_dom"/>
</dbReference>
<dbReference type="Pfam" id="PF07695">
    <property type="entry name" value="7TMR-DISM_7TM"/>
    <property type="match status" value="1"/>
</dbReference>
<dbReference type="Pfam" id="PF00512">
    <property type="entry name" value="HisKA"/>
    <property type="match status" value="1"/>
</dbReference>
<keyword evidence="14" id="KW-1185">Reference proteome</keyword>
<dbReference type="PROSITE" id="PS50110">
    <property type="entry name" value="RESPONSE_REGULATORY"/>
    <property type="match status" value="1"/>
</dbReference>
<keyword evidence="9" id="KW-1133">Transmembrane helix</keyword>